<reference evidence="3 4" key="1">
    <citation type="submission" date="2018-06" db="EMBL/GenBank/DDBJ databases">
        <title>The Genome of Cuscuta australis (Dodder) Provides Insight into the Evolution of Plant Parasitism.</title>
        <authorList>
            <person name="Liu H."/>
        </authorList>
    </citation>
    <scope>NUCLEOTIDE SEQUENCE [LARGE SCALE GENOMIC DNA]</scope>
    <source>
        <strain evidence="4">cv. Yunnan</strain>
        <tissue evidence="3">Vines</tissue>
    </source>
</reference>
<evidence type="ECO:0000259" key="2">
    <source>
        <dbReference type="Pfam" id="PF14111"/>
    </source>
</evidence>
<dbReference type="Proteomes" id="UP000249390">
    <property type="component" value="Unassembled WGS sequence"/>
</dbReference>
<feature type="compositionally biased region" description="Pro residues" evidence="1">
    <location>
        <begin position="604"/>
        <end position="618"/>
    </location>
</feature>
<sequence>MYPRLKGARWFPRFGATCCTDGERCLCEMTGVVSQSFFRPRRLLRLLGRTYASAVKDVCQCLRIEDLSTRGAHGKCVCVVPSSNRCPRWEAGWGPARFLPPASVLAREVRAPAICRRIRPFRLGWFRNWATWVSAGLGLLRAITLGCGFGLSLAISPPFGDLQIPATMASDVLPDIHQRPPGLKMIPTHPNISPFAAGIRQVEEDAAANFIITSSGEQNSATSSQIGLQNLPQTLSGVTTIIKEPSVARIDADLKKPQFSDIRVFAKEKTQIRGALGEIGKIQLDIHDPQFKTKKMALVPPDFERVEFPATLTAGAPPATAVLTAGKNSASPVQHPDSKKFTPSLSQVVSASDRVKVPTSITEPLPDREVTVHRGMPAVRFMQSEVSQLALIDKYILVGKFSHGQPKLEVIKQHFSTNYVFRGTVSVGWRDSKHVFIMFSNSHDCTNILLEGTLIFNGLHPMRLFRWTPDFDPEFETSLSPVWISFYGLPLHMFNFHALSLICKPIGKLLGVDSVTLAKAKPHVARVCVEMDLLAPRPKDIFVGVSEVFGEEDCGFVQPVVYEKVPYYCDYCWRQGHSLERCKLYKPETQQPKPKSKTHSAPPTQTPNPSLKPIPSNPTPTAKPNLKPNPFQNPHPKCLYPSPSPIFIFLKPNSQISKPIP</sequence>
<protein>
    <recommendedName>
        <fullName evidence="2">DUF4283 domain-containing protein</fullName>
    </recommendedName>
</protein>
<feature type="region of interest" description="Disordered" evidence="1">
    <location>
        <begin position="588"/>
        <end position="638"/>
    </location>
</feature>
<keyword evidence="4" id="KW-1185">Reference proteome</keyword>
<name>A0A328E148_9ASTE</name>
<organism evidence="3 4">
    <name type="scientific">Cuscuta australis</name>
    <dbReference type="NCBI Taxonomy" id="267555"/>
    <lineage>
        <taxon>Eukaryota</taxon>
        <taxon>Viridiplantae</taxon>
        <taxon>Streptophyta</taxon>
        <taxon>Embryophyta</taxon>
        <taxon>Tracheophyta</taxon>
        <taxon>Spermatophyta</taxon>
        <taxon>Magnoliopsida</taxon>
        <taxon>eudicotyledons</taxon>
        <taxon>Gunneridae</taxon>
        <taxon>Pentapetalae</taxon>
        <taxon>asterids</taxon>
        <taxon>lamiids</taxon>
        <taxon>Solanales</taxon>
        <taxon>Convolvulaceae</taxon>
        <taxon>Cuscuteae</taxon>
        <taxon>Cuscuta</taxon>
        <taxon>Cuscuta subgen. Grammica</taxon>
        <taxon>Cuscuta sect. Cleistogrammica</taxon>
    </lineage>
</organism>
<dbReference type="AlphaFoldDB" id="A0A328E148"/>
<evidence type="ECO:0000313" key="3">
    <source>
        <dbReference type="EMBL" id="RAL51607.1"/>
    </source>
</evidence>
<proteinExistence type="predicted"/>
<dbReference type="InterPro" id="IPR040256">
    <property type="entry name" value="At4g02000-like"/>
</dbReference>
<dbReference type="InterPro" id="IPR025558">
    <property type="entry name" value="DUF4283"/>
</dbReference>
<accession>A0A328E148</accession>
<dbReference type="Pfam" id="PF14111">
    <property type="entry name" value="DUF4283"/>
    <property type="match status" value="1"/>
</dbReference>
<gene>
    <name evidence="3" type="ORF">DM860_018265</name>
</gene>
<evidence type="ECO:0000313" key="4">
    <source>
        <dbReference type="Proteomes" id="UP000249390"/>
    </source>
</evidence>
<feature type="compositionally biased region" description="Polar residues" evidence="1">
    <location>
        <begin position="588"/>
        <end position="603"/>
    </location>
</feature>
<dbReference type="EMBL" id="NQVE01000049">
    <property type="protein sequence ID" value="RAL51607.1"/>
    <property type="molecule type" value="Genomic_DNA"/>
</dbReference>
<comment type="caution">
    <text evidence="3">The sequence shown here is derived from an EMBL/GenBank/DDBJ whole genome shotgun (WGS) entry which is preliminary data.</text>
</comment>
<dbReference type="PANTHER" id="PTHR31286">
    <property type="entry name" value="GLYCINE-RICH CELL WALL STRUCTURAL PROTEIN 1.8-LIKE"/>
    <property type="match status" value="1"/>
</dbReference>
<dbReference type="PANTHER" id="PTHR31286:SF165">
    <property type="entry name" value="DUF4283 DOMAIN-CONTAINING PROTEIN"/>
    <property type="match status" value="1"/>
</dbReference>
<feature type="domain" description="DUF4283" evidence="2">
    <location>
        <begin position="394"/>
        <end position="474"/>
    </location>
</feature>
<evidence type="ECO:0000256" key="1">
    <source>
        <dbReference type="SAM" id="MobiDB-lite"/>
    </source>
</evidence>